<dbReference type="GO" id="GO:0000166">
    <property type="term" value="F:nucleotide binding"/>
    <property type="evidence" value="ECO:0007669"/>
    <property type="project" value="UniProtKB-KW"/>
</dbReference>
<dbReference type="NCBIfam" id="TIGR00042">
    <property type="entry name" value="RdgB/HAM1 family non-canonical purine NTP pyrophosphatase"/>
    <property type="match status" value="1"/>
</dbReference>
<comment type="caution">
    <text evidence="10">Lacks conserved residue(s) required for the propagation of feature annotation.</text>
</comment>
<dbReference type="OrthoDB" id="9807456at2"/>
<comment type="cofactor">
    <cofactor evidence="10">
        <name>Mg(2+)</name>
        <dbReference type="ChEBI" id="CHEBI:18420"/>
    </cofactor>
    <text evidence="10">Binds 1 Mg(2+) ion per subunit.</text>
</comment>
<dbReference type="PANTHER" id="PTHR11067:SF9">
    <property type="entry name" value="INOSINE TRIPHOSPHATE PYROPHOSPHATASE"/>
    <property type="match status" value="1"/>
</dbReference>
<feature type="binding site" evidence="10">
    <location>
        <position position="177"/>
    </location>
    <ligand>
        <name>substrate</name>
    </ligand>
</feature>
<feature type="binding site" evidence="10">
    <location>
        <position position="71"/>
    </location>
    <ligand>
        <name>Mg(2+)</name>
        <dbReference type="ChEBI" id="CHEBI:18420"/>
    </ligand>
</feature>
<comment type="catalytic activity">
    <reaction evidence="10">
        <text>ITP + H2O = IMP + diphosphate + H(+)</text>
        <dbReference type="Rhea" id="RHEA:29399"/>
        <dbReference type="ChEBI" id="CHEBI:15377"/>
        <dbReference type="ChEBI" id="CHEBI:15378"/>
        <dbReference type="ChEBI" id="CHEBI:33019"/>
        <dbReference type="ChEBI" id="CHEBI:58053"/>
        <dbReference type="ChEBI" id="CHEBI:61402"/>
        <dbReference type="EC" id="3.6.1.66"/>
    </reaction>
</comment>
<dbReference type="Proteomes" id="UP000009047">
    <property type="component" value="Chromosome"/>
</dbReference>
<feature type="binding site" evidence="10">
    <location>
        <begin position="9"/>
        <end position="14"/>
    </location>
    <ligand>
        <name>substrate</name>
    </ligand>
</feature>
<evidence type="ECO:0000256" key="1">
    <source>
        <dbReference type="ARBA" id="ARBA00008023"/>
    </source>
</evidence>
<protein>
    <recommendedName>
        <fullName evidence="10">dITP/XTP pyrophosphatase</fullName>
        <ecNumber evidence="10">3.6.1.66</ecNumber>
    </recommendedName>
    <alternativeName>
        <fullName evidence="10">Non-canonical purine NTP pyrophosphatase</fullName>
    </alternativeName>
    <alternativeName>
        <fullName evidence="10">Non-standard purine NTP pyrophosphatase</fullName>
    </alternativeName>
    <alternativeName>
        <fullName evidence="10">Nucleoside-triphosphate diphosphatase</fullName>
    </alternativeName>
    <alternativeName>
        <fullName evidence="10">Nucleoside-triphosphate pyrophosphatase</fullName>
        <shortName evidence="10">NTPase</shortName>
    </alternativeName>
</protein>
<dbReference type="CDD" id="cd00515">
    <property type="entry name" value="HAM1"/>
    <property type="match status" value="1"/>
</dbReference>
<dbReference type="InterPro" id="IPR002637">
    <property type="entry name" value="RdgB/HAM1"/>
</dbReference>
<keyword evidence="6 10" id="KW-0460">Magnesium</keyword>
<keyword evidence="3 10" id="KW-0479">Metal-binding</keyword>
<dbReference type="Pfam" id="PF01725">
    <property type="entry name" value="Ham1p_like"/>
    <property type="match status" value="1"/>
</dbReference>
<dbReference type="eggNOG" id="COG0127">
    <property type="taxonomic scope" value="Bacteria"/>
</dbReference>
<evidence type="ECO:0000256" key="3">
    <source>
        <dbReference type="ARBA" id="ARBA00022723"/>
    </source>
</evidence>
<dbReference type="GO" id="GO:0017111">
    <property type="term" value="F:ribonucleoside triphosphate phosphatase activity"/>
    <property type="evidence" value="ECO:0007669"/>
    <property type="project" value="InterPro"/>
</dbReference>
<comment type="similarity">
    <text evidence="1 10 11">Belongs to the HAM1 NTPase family.</text>
</comment>
<dbReference type="InterPro" id="IPR029001">
    <property type="entry name" value="ITPase-like_fam"/>
</dbReference>
<evidence type="ECO:0000256" key="6">
    <source>
        <dbReference type="ARBA" id="ARBA00022842"/>
    </source>
</evidence>
<keyword evidence="7 10" id="KW-0546">Nucleotide metabolism</keyword>
<evidence type="ECO:0000256" key="7">
    <source>
        <dbReference type="ARBA" id="ARBA00023080"/>
    </source>
</evidence>
<dbReference type="InterPro" id="IPR020922">
    <property type="entry name" value="dITP/XTP_pyrophosphatase"/>
</dbReference>
<evidence type="ECO:0000256" key="10">
    <source>
        <dbReference type="HAMAP-Rule" id="MF_01405"/>
    </source>
</evidence>
<comment type="subunit">
    <text evidence="2 10">Homodimer.</text>
</comment>
<keyword evidence="5 10" id="KW-0378">Hydrolase</keyword>
<evidence type="ECO:0000313" key="12">
    <source>
        <dbReference type="EMBL" id="ADK83863.1"/>
    </source>
</evidence>
<dbReference type="PANTHER" id="PTHR11067">
    <property type="entry name" value="INOSINE TRIPHOSPHATE PYROPHOSPHATASE/HAM1 PROTEIN"/>
    <property type="match status" value="1"/>
</dbReference>
<dbReference type="AlphaFoldDB" id="E1QE77"/>
<name>E1QE77_DESB2</name>
<accession>E1QE77</accession>
<dbReference type="HAMAP" id="MF_01405">
    <property type="entry name" value="Non_canon_purine_NTPase"/>
    <property type="match status" value="1"/>
</dbReference>
<dbReference type="FunFam" id="3.90.950.10:FF:000001">
    <property type="entry name" value="dITP/XTP pyrophosphatase"/>
    <property type="match status" value="1"/>
</dbReference>
<dbReference type="GO" id="GO:0005829">
    <property type="term" value="C:cytosol"/>
    <property type="evidence" value="ECO:0007669"/>
    <property type="project" value="TreeGrafter"/>
</dbReference>
<evidence type="ECO:0000256" key="4">
    <source>
        <dbReference type="ARBA" id="ARBA00022741"/>
    </source>
</evidence>
<dbReference type="GO" id="GO:0035870">
    <property type="term" value="F:dITP diphosphatase activity"/>
    <property type="evidence" value="ECO:0007669"/>
    <property type="project" value="UniProtKB-UniRule"/>
</dbReference>
<dbReference type="GO" id="GO:0009117">
    <property type="term" value="P:nucleotide metabolic process"/>
    <property type="evidence" value="ECO:0007669"/>
    <property type="project" value="UniProtKB-KW"/>
</dbReference>
<dbReference type="EMBL" id="CP002085">
    <property type="protein sequence ID" value="ADK83863.1"/>
    <property type="molecule type" value="Genomic_DNA"/>
</dbReference>
<feature type="active site" description="Proton acceptor" evidence="10">
    <location>
        <position position="71"/>
    </location>
</feature>
<dbReference type="EC" id="3.6.1.66" evidence="10"/>
<sequence>MSPRIVLASANQGKLREMMAICRPLGVEVVSAAELGFVDEVAETGESFAANARLKAAAVSQALHLPALADDSGLVVAALGGAPGVHSARYAGAHGDDAANCAKLMAAMAGLPPEKRGAAFVCVMVCRRPDGAEIVAEGRLEGRIALAPAGQNGFGYDPVFELPARGCTVAQLAAEEKNAISHRGQALRGLAARLSDFLR</sequence>
<keyword evidence="13" id="KW-1185">Reference proteome</keyword>
<reference evidence="12 13" key="1">
    <citation type="journal article" date="2010" name="Stand. Genomic Sci.">
        <title>Complete genome sequence of Desulfarculus baarsii type strain (2st14).</title>
        <authorList>
            <person name="Sun H."/>
            <person name="Spring S."/>
            <person name="Lapidus A."/>
            <person name="Davenport K."/>
            <person name="Del Rio T.G."/>
            <person name="Tice H."/>
            <person name="Nolan M."/>
            <person name="Copeland A."/>
            <person name="Cheng J.F."/>
            <person name="Lucas S."/>
            <person name="Tapia R."/>
            <person name="Goodwin L."/>
            <person name="Pitluck S."/>
            <person name="Ivanova N."/>
            <person name="Pagani I."/>
            <person name="Mavromatis K."/>
            <person name="Ovchinnikova G."/>
            <person name="Pati A."/>
            <person name="Chen A."/>
            <person name="Palaniappan K."/>
            <person name="Hauser L."/>
            <person name="Chang Y.J."/>
            <person name="Jeffries C.D."/>
            <person name="Detter J.C."/>
            <person name="Han C."/>
            <person name="Rohde M."/>
            <person name="Brambilla E."/>
            <person name="Goker M."/>
            <person name="Woyke T."/>
            <person name="Bristow J."/>
            <person name="Eisen J.A."/>
            <person name="Markowitz V."/>
            <person name="Hugenholtz P."/>
            <person name="Kyrpides N.C."/>
            <person name="Klenk H.P."/>
            <person name="Land M."/>
        </authorList>
    </citation>
    <scope>NUCLEOTIDE SEQUENCE [LARGE SCALE GENOMIC DNA]</scope>
    <source>
        <strain evidence="13">ATCC 33931 / DSM 2075 / LMG 7858 / VKM B-1802 / 2st14</strain>
    </source>
</reference>
<evidence type="ECO:0000256" key="5">
    <source>
        <dbReference type="ARBA" id="ARBA00022801"/>
    </source>
</evidence>
<evidence type="ECO:0000256" key="11">
    <source>
        <dbReference type="RuleBase" id="RU003781"/>
    </source>
</evidence>
<evidence type="ECO:0000313" key="13">
    <source>
        <dbReference type="Proteomes" id="UP000009047"/>
    </source>
</evidence>
<feature type="binding site" evidence="10">
    <location>
        <position position="72"/>
    </location>
    <ligand>
        <name>substrate</name>
    </ligand>
</feature>
<dbReference type="Gene3D" id="3.90.950.10">
    <property type="match status" value="1"/>
</dbReference>
<comment type="catalytic activity">
    <reaction evidence="8 10">
        <text>dITP + H2O = dIMP + diphosphate + H(+)</text>
        <dbReference type="Rhea" id="RHEA:28342"/>
        <dbReference type="ChEBI" id="CHEBI:15377"/>
        <dbReference type="ChEBI" id="CHEBI:15378"/>
        <dbReference type="ChEBI" id="CHEBI:33019"/>
        <dbReference type="ChEBI" id="CHEBI:61194"/>
        <dbReference type="ChEBI" id="CHEBI:61382"/>
        <dbReference type="EC" id="3.6.1.66"/>
    </reaction>
</comment>
<dbReference type="GO" id="GO:0036220">
    <property type="term" value="F:ITP diphosphatase activity"/>
    <property type="evidence" value="ECO:0007669"/>
    <property type="project" value="UniProtKB-UniRule"/>
</dbReference>
<feature type="binding site" evidence="10">
    <location>
        <begin position="182"/>
        <end position="183"/>
    </location>
    <ligand>
        <name>substrate</name>
    </ligand>
</feature>
<evidence type="ECO:0000256" key="9">
    <source>
        <dbReference type="ARBA" id="ARBA00052017"/>
    </source>
</evidence>
<dbReference type="STRING" id="644282.Deba_0490"/>
<keyword evidence="4 10" id="KW-0547">Nucleotide-binding</keyword>
<evidence type="ECO:0000256" key="2">
    <source>
        <dbReference type="ARBA" id="ARBA00011738"/>
    </source>
</evidence>
<organism evidence="12 13">
    <name type="scientific">Desulfarculus baarsii (strain ATCC 33931 / DSM 2075 / LMG 7858 / VKM B-1802 / 2st14)</name>
    <dbReference type="NCBI Taxonomy" id="644282"/>
    <lineage>
        <taxon>Bacteria</taxon>
        <taxon>Pseudomonadati</taxon>
        <taxon>Thermodesulfobacteriota</taxon>
        <taxon>Desulfarculia</taxon>
        <taxon>Desulfarculales</taxon>
        <taxon>Desulfarculaceae</taxon>
        <taxon>Desulfarculus</taxon>
    </lineage>
</organism>
<dbReference type="GO" id="GO:0046872">
    <property type="term" value="F:metal ion binding"/>
    <property type="evidence" value="ECO:0007669"/>
    <property type="project" value="UniProtKB-KW"/>
</dbReference>
<comment type="catalytic activity">
    <reaction evidence="9 10">
        <text>XTP + H2O = XMP + diphosphate + H(+)</text>
        <dbReference type="Rhea" id="RHEA:28610"/>
        <dbReference type="ChEBI" id="CHEBI:15377"/>
        <dbReference type="ChEBI" id="CHEBI:15378"/>
        <dbReference type="ChEBI" id="CHEBI:33019"/>
        <dbReference type="ChEBI" id="CHEBI:57464"/>
        <dbReference type="ChEBI" id="CHEBI:61314"/>
        <dbReference type="EC" id="3.6.1.66"/>
    </reaction>
</comment>
<dbReference type="RefSeq" id="WP_013257319.1">
    <property type="nucleotide sequence ID" value="NC_014365.1"/>
</dbReference>
<dbReference type="KEGG" id="dbr:Deba_0490"/>
<gene>
    <name evidence="12" type="ordered locus">Deba_0490</name>
</gene>
<dbReference type="GO" id="GO:0009146">
    <property type="term" value="P:purine nucleoside triphosphate catabolic process"/>
    <property type="evidence" value="ECO:0007669"/>
    <property type="project" value="UniProtKB-UniRule"/>
</dbReference>
<dbReference type="GO" id="GO:0036222">
    <property type="term" value="F:XTP diphosphatase activity"/>
    <property type="evidence" value="ECO:0007669"/>
    <property type="project" value="UniProtKB-UniRule"/>
</dbReference>
<dbReference type="SUPFAM" id="SSF52972">
    <property type="entry name" value="ITPase-like"/>
    <property type="match status" value="1"/>
</dbReference>
<evidence type="ECO:0000256" key="8">
    <source>
        <dbReference type="ARBA" id="ARBA00051875"/>
    </source>
</evidence>
<feature type="binding site" evidence="10">
    <location>
        <begin position="154"/>
        <end position="157"/>
    </location>
    <ligand>
        <name>substrate</name>
    </ligand>
</feature>
<dbReference type="HOGENOM" id="CLU_082080_0_2_7"/>
<dbReference type="NCBIfam" id="NF011397">
    <property type="entry name" value="PRK14822.1"/>
    <property type="match status" value="1"/>
</dbReference>
<comment type="function">
    <text evidence="10">Pyrophosphatase that catalyzes the hydrolysis of nucleoside triphosphates to their monophosphate derivatives, with a high preference for the non-canonical purine nucleotides XTP (xanthosine triphosphate), dITP (deoxyinosine triphosphate) and ITP. Seems to function as a house-cleaning enzyme that removes non-canonical purine nucleotides from the nucleotide pool, thus preventing their incorporation into DNA/RNA and avoiding chromosomal lesions.</text>
</comment>
<proteinExistence type="inferred from homology"/>